<keyword evidence="5" id="KW-0479">Metal-binding</keyword>
<keyword evidence="3" id="KW-0963">Cytoplasm</keyword>
<evidence type="ECO:0000256" key="13">
    <source>
        <dbReference type="ARBA" id="ARBA00057883"/>
    </source>
</evidence>
<keyword evidence="6" id="KW-0320">Glycogen biosynthesis</keyword>
<feature type="compositionally biased region" description="Low complexity" evidence="14">
    <location>
        <begin position="625"/>
        <end position="641"/>
    </location>
</feature>
<dbReference type="EC" id="2.4.1.186" evidence="10"/>
<comment type="catalytic activity">
    <reaction evidence="11">
        <text>[1,4-alpha-D-glucosyl](n)-L-tyrosyl-[glycogenin] + UDP-alpha-D-glucose = [1,4-alpha-D-glucosyl](n+1)-L-tyrosyl-[glycogenin] + UDP + H(+)</text>
        <dbReference type="Rhea" id="RHEA:56560"/>
        <dbReference type="Rhea" id="RHEA-COMP:14606"/>
        <dbReference type="Rhea" id="RHEA-COMP:14607"/>
        <dbReference type="ChEBI" id="CHEBI:15378"/>
        <dbReference type="ChEBI" id="CHEBI:58223"/>
        <dbReference type="ChEBI" id="CHEBI:58885"/>
        <dbReference type="ChEBI" id="CHEBI:140574"/>
        <dbReference type="EC" id="2.4.1.186"/>
    </reaction>
</comment>
<comment type="function">
    <text evidence="13">Self-glucosylating initiator of glycogen synthesis. It catalyzes the formation of a short alpha (1,4)-glucosyl chain covalently attached via a glucose 1-O-tyrosyl linkage to internal tyrosine residues and these chains act as primers for the elongation reaction catalyzed by glycogen synthase.</text>
</comment>
<feature type="compositionally biased region" description="Pro residues" evidence="14">
    <location>
        <begin position="443"/>
        <end position="462"/>
    </location>
</feature>
<evidence type="ECO:0000256" key="1">
    <source>
        <dbReference type="ARBA" id="ARBA00001936"/>
    </source>
</evidence>
<evidence type="ECO:0000256" key="8">
    <source>
        <dbReference type="ARBA" id="ARBA00023211"/>
    </source>
</evidence>
<comment type="caution">
    <text evidence="15">The sequence shown here is derived from an EMBL/GenBank/DDBJ whole genome shotgun (WGS) entry which is preliminary data.</text>
</comment>
<evidence type="ECO:0000256" key="6">
    <source>
        <dbReference type="ARBA" id="ARBA00023056"/>
    </source>
</evidence>
<reference evidence="15" key="1">
    <citation type="submission" date="2020-05" db="EMBL/GenBank/DDBJ databases">
        <title>Mycena genomes resolve the evolution of fungal bioluminescence.</title>
        <authorList>
            <person name="Tsai I.J."/>
        </authorList>
    </citation>
    <scope>NUCLEOTIDE SEQUENCE</scope>
    <source>
        <strain evidence="15">110903Hualien_Pintung</strain>
    </source>
</reference>
<comment type="subcellular location">
    <subcellularLocation>
        <location evidence="2">Cytoplasm</location>
    </subcellularLocation>
</comment>
<dbReference type="PANTHER" id="PTHR11183">
    <property type="entry name" value="GLYCOGENIN SUBFAMILY MEMBER"/>
    <property type="match status" value="1"/>
</dbReference>
<feature type="compositionally biased region" description="Pro residues" evidence="14">
    <location>
        <begin position="361"/>
        <end position="371"/>
    </location>
</feature>
<feature type="compositionally biased region" description="Basic and acidic residues" evidence="14">
    <location>
        <begin position="323"/>
        <end position="341"/>
    </location>
</feature>
<feature type="compositionally biased region" description="Low complexity" evidence="14">
    <location>
        <begin position="761"/>
        <end position="772"/>
    </location>
</feature>
<feature type="region of interest" description="Disordered" evidence="14">
    <location>
        <begin position="426"/>
        <end position="528"/>
    </location>
</feature>
<organism evidence="15 16">
    <name type="scientific">Mycena chlorophos</name>
    <name type="common">Agaric fungus</name>
    <name type="synonym">Agaricus chlorophos</name>
    <dbReference type="NCBI Taxonomy" id="658473"/>
    <lineage>
        <taxon>Eukaryota</taxon>
        <taxon>Fungi</taxon>
        <taxon>Dikarya</taxon>
        <taxon>Basidiomycota</taxon>
        <taxon>Agaricomycotina</taxon>
        <taxon>Agaricomycetes</taxon>
        <taxon>Agaricomycetidae</taxon>
        <taxon>Agaricales</taxon>
        <taxon>Marasmiineae</taxon>
        <taxon>Mycenaceae</taxon>
        <taxon>Mycena</taxon>
    </lineage>
</organism>
<evidence type="ECO:0000256" key="7">
    <source>
        <dbReference type="ARBA" id="ARBA00023180"/>
    </source>
</evidence>
<evidence type="ECO:0000256" key="9">
    <source>
        <dbReference type="ARBA" id="ARBA00038162"/>
    </source>
</evidence>
<name>A0A8H6T6W3_MYCCL</name>
<feature type="compositionally biased region" description="Basic and acidic residues" evidence="14">
    <location>
        <begin position="582"/>
        <end position="593"/>
    </location>
</feature>
<feature type="compositionally biased region" description="Pro residues" evidence="14">
    <location>
        <begin position="572"/>
        <end position="581"/>
    </location>
</feature>
<dbReference type="GO" id="GO:0008466">
    <property type="term" value="F:glycogenin glucosyltransferase activity"/>
    <property type="evidence" value="ECO:0007669"/>
    <property type="project" value="UniProtKB-EC"/>
</dbReference>
<dbReference type="SUPFAM" id="SSF53448">
    <property type="entry name" value="Nucleotide-diphospho-sugar transferases"/>
    <property type="match status" value="1"/>
</dbReference>
<keyword evidence="16" id="KW-1185">Reference proteome</keyword>
<evidence type="ECO:0000256" key="5">
    <source>
        <dbReference type="ARBA" id="ARBA00022723"/>
    </source>
</evidence>
<feature type="region of interest" description="Disordered" evidence="14">
    <location>
        <begin position="323"/>
        <end position="411"/>
    </location>
</feature>
<keyword evidence="8" id="KW-0464">Manganese</keyword>
<dbReference type="OrthoDB" id="2014201at2759"/>
<keyword evidence="7" id="KW-0325">Glycoprotein</keyword>
<dbReference type="Proteomes" id="UP000613580">
    <property type="component" value="Unassembled WGS sequence"/>
</dbReference>
<evidence type="ECO:0000256" key="14">
    <source>
        <dbReference type="SAM" id="MobiDB-lite"/>
    </source>
</evidence>
<dbReference type="InterPro" id="IPR050587">
    <property type="entry name" value="GNT1/Glycosyltrans_8"/>
</dbReference>
<evidence type="ECO:0000256" key="4">
    <source>
        <dbReference type="ARBA" id="ARBA00022679"/>
    </source>
</evidence>
<dbReference type="Gene3D" id="3.90.550.10">
    <property type="entry name" value="Spore Coat Polysaccharide Biosynthesis Protein SpsA, Chain A"/>
    <property type="match status" value="1"/>
</dbReference>
<feature type="compositionally biased region" description="Polar residues" evidence="14">
    <location>
        <begin position="750"/>
        <end position="760"/>
    </location>
</feature>
<dbReference type="GO" id="GO:0046872">
    <property type="term" value="F:metal ion binding"/>
    <property type="evidence" value="ECO:0007669"/>
    <property type="project" value="UniProtKB-KW"/>
</dbReference>
<dbReference type="InterPro" id="IPR002495">
    <property type="entry name" value="Glyco_trans_8"/>
</dbReference>
<protein>
    <recommendedName>
        <fullName evidence="10">glycogenin glucosyltransferase</fullName>
        <ecNumber evidence="10">2.4.1.186</ecNumber>
    </recommendedName>
</protein>
<comment type="catalytic activity">
    <reaction evidence="12">
        <text>L-tyrosyl-[glycogenin] + UDP-alpha-D-glucose = alpha-D-glucosyl-L-tyrosyl-[glycogenin] + UDP + H(+)</text>
        <dbReference type="Rhea" id="RHEA:23360"/>
        <dbReference type="Rhea" id="RHEA-COMP:14604"/>
        <dbReference type="Rhea" id="RHEA-COMP:14605"/>
        <dbReference type="ChEBI" id="CHEBI:15378"/>
        <dbReference type="ChEBI" id="CHEBI:46858"/>
        <dbReference type="ChEBI" id="CHEBI:58223"/>
        <dbReference type="ChEBI" id="CHEBI:58885"/>
        <dbReference type="ChEBI" id="CHEBI:140573"/>
        <dbReference type="EC" id="2.4.1.186"/>
    </reaction>
</comment>
<feature type="compositionally biased region" description="Pro residues" evidence="14">
    <location>
        <begin position="385"/>
        <end position="394"/>
    </location>
</feature>
<dbReference type="Pfam" id="PF01501">
    <property type="entry name" value="Glyco_transf_8"/>
    <property type="match status" value="1"/>
</dbReference>
<feature type="compositionally biased region" description="Polar residues" evidence="14">
    <location>
        <begin position="659"/>
        <end position="692"/>
    </location>
</feature>
<keyword evidence="4 15" id="KW-0808">Transferase</keyword>
<evidence type="ECO:0000313" key="15">
    <source>
        <dbReference type="EMBL" id="KAF7311067.1"/>
    </source>
</evidence>
<dbReference type="GO" id="GO:0005978">
    <property type="term" value="P:glycogen biosynthetic process"/>
    <property type="evidence" value="ECO:0007669"/>
    <property type="project" value="UniProtKB-KW"/>
</dbReference>
<evidence type="ECO:0000256" key="12">
    <source>
        <dbReference type="ARBA" id="ARBA00052293"/>
    </source>
</evidence>
<feature type="region of interest" description="Disordered" evidence="14">
    <location>
        <begin position="567"/>
        <end position="793"/>
    </location>
</feature>
<evidence type="ECO:0000313" key="16">
    <source>
        <dbReference type="Proteomes" id="UP000613580"/>
    </source>
</evidence>
<evidence type="ECO:0000256" key="11">
    <source>
        <dbReference type="ARBA" id="ARBA00050886"/>
    </source>
</evidence>
<accession>A0A8H6T6W3</accession>
<dbReference type="CDD" id="cd02537">
    <property type="entry name" value="GT8_Glycogenin"/>
    <property type="match status" value="1"/>
</dbReference>
<feature type="compositionally biased region" description="Low complexity" evidence="14">
    <location>
        <begin position="347"/>
        <end position="360"/>
    </location>
</feature>
<comment type="similarity">
    <text evidence="9">Belongs to the glycosyltransferase 8 family. Glycogenin subfamily.</text>
</comment>
<evidence type="ECO:0000256" key="3">
    <source>
        <dbReference type="ARBA" id="ARBA00022490"/>
    </source>
</evidence>
<evidence type="ECO:0000256" key="10">
    <source>
        <dbReference type="ARBA" id="ARBA00038934"/>
    </source>
</evidence>
<evidence type="ECO:0000256" key="2">
    <source>
        <dbReference type="ARBA" id="ARBA00004496"/>
    </source>
</evidence>
<dbReference type="InterPro" id="IPR029044">
    <property type="entry name" value="Nucleotide-diphossugar_trans"/>
</dbReference>
<dbReference type="AlphaFoldDB" id="A0A8H6T6W3"/>
<proteinExistence type="inferred from homology"/>
<dbReference type="EMBL" id="JACAZE010000007">
    <property type="protein sequence ID" value="KAF7311067.1"/>
    <property type="molecule type" value="Genomic_DNA"/>
</dbReference>
<dbReference type="FunFam" id="3.90.550.10:FF:000092">
    <property type="entry name" value="Glycogenin 2"/>
    <property type="match status" value="1"/>
</dbReference>
<feature type="compositionally biased region" description="Low complexity" evidence="14">
    <location>
        <begin position="716"/>
        <end position="749"/>
    </location>
</feature>
<comment type="cofactor">
    <cofactor evidence="1">
        <name>Mn(2+)</name>
        <dbReference type="ChEBI" id="CHEBI:29035"/>
    </cofactor>
</comment>
<gene>
    <name evidence="15" type="ORF">HMN09_00650600</name>
</gene>
<sequence length="828" mass="90731">MAAPASPDSKYAFATLLTSDAYIPGALALAGALRDLHPSPAVAPEVEFQTEDDKGLKLLGRLDLNTVLTKLHVFRLTQYTKIIFLDADVLPVRPLSHLFTLPYEFSAVPDVGWPDAFNSGVMVLSPGNDKFDALNELLKTQGSWDGGDQGLLNEWRGNDWNRLSFVYNTTPTAAYTYAPAYERFGSQISAIHFIGPNKPWKSLPFRPPFQSQGSGSSSYANKDTGPLPSYDYNTLVDRWFAVYDKHVRAPASIDSPVDFEVKRYVSAWDGTSAEVAGTESALGLEDLRKMAIHGISAAPQIVQVQTTVGEGEYVRMPLEGRIDLMRPKKPEPEPKADEEIKAPSGGSSESTTPRPRSPMRLPIPPTPPSPHLAPILASADAVPSTLPPRPPSPPMMLWNPATEPPPTTQPPLSAFPTDMHFENIWDQKPQHQQHQGYRQGPRAPSPPPPSDTFFHAPPPTQIPEPLRRQGEYEQVTGPTLEQDRGKVKSIFPWEEKPRQMPGRVWPEEDKPEPSQFVSTAPSVPAASPVMEQVQRQPMLSPLPLGLPATLAYANAWDTVPSIQKYASRLARPPHPPASPFPEDPRRRWDDRTEASSMDGDDEDEGEEDDDDESRSGLSESDRETAATSTASRSSRISATYSFKSKVVPKEEYKQYTVRGVQTITPRYRSQGTQVNTAMTTHSATKVSSTSTGARDRHARRPSQSGSQDGSGKRQWTVGAATALPPVTTTTTPRPIETQQQQQTSPRALTTPITPAMSVQRTTSTTSSSSSTSVGPTSPPDTIGAAGARKGSRVWDPARGVELFKRGSEEVLARFLKMGSWEEEQGQQQ</sequence>
<dbReference type="GO" id="GO:0005737">
    <property type="term" value="C:cytoplasm"/>
    <property type="evidence" value="ECO:0007669"/>
    <property type="project" value="UniProtKB-SubCell"/>
</dbReference>
<feature type="compositionally biased region" description="Acidic residues" evidence="14">
    <location>
        <begin position="598"/>
        <end position="612"/>
    </location>
</feature>